<dbReference type="Pfam" id="PF12850">
    <property type="entry name" value="Metallophos_2"/>
    <property type="match status" value="1"/>
</dbReference>
<dbReference type="EMBL" id="LAZR01003109">
    <property type="protein sequence ID" value="KKN21899.1"/>
    <property type="molecule type" value="Genomic_DNA"/>
</dbReference>
<evidence type="ECO:0000313" key="2">
    <source>
        <dbReference type="EMBL" id="KKN21899.1"/>
    </source>
</evidence>
<dbReference type="InterPro" id="IPR029052">
    <property type="entry name" value="Metallo-depent_PP-like"/>
</dbReference>
<proteinExistence type="predicted"/>
<accession>A0A0F9NVQ5</accession>
<evidence type="ECO:0000259" key="1">
    <source>
        <dbReference type="Pfam" id="PF12850"/>
    </source>
</evidence>
<dbReference type="PANTHER" id="PTHR11124">
    <property type="entry name" value="VACUOLAR SORTING PROTEIN VPS29"/>
    <property type="match status" value="1"/>
</dbReference>
<sequence length="176" mass="20576">MIKVNKDELLIGLIGDTHIPSRQSEIPPIIIEDFKKRNIDYLLHLGDFTSYKVYTNLQETFGKDKVIAVIGNMDKHQLREILPETLELELYGHKIFITHGMGGPNIIIKRLNKKFDLSKYDIIIFGHVHRPYNETWRDGKLYLCPGTPTDKHFTDINSYAYFRISKEKVEPEIIYL</sequence>
<comment type="caution">
    <text evidence="2">The sequence shown here is derived from an EMBL/GenBank/DDBJ whole genome shotgun (WGS) entry which is preliminary data.</text>
</comment>
<dbReference type="AlphaFoldDB" id="A0A0F9NVQ5"/>
<dbReference type="SUPFAM" id="SSF56300">
    <property type="entry name" value="Metallo-dependent phosphatases"/>
    <property type="match status" value="1"/>
</dbReference>
<dbReference type="Gene3D" id="3.60.21.10">
    <property type="match status" value="1"/>
</dbReference>
<feature type="domain" description="Calcineurin-like phosphoesterase" evidence="1">
    <location>
        <begin position="10"/>
        <end position="166"/>
    </location>
</feature>
<dbReference type="InterPro" id="IPR000979">
    <property type="entry name" value="Phosphodiesterase_MJ0936/Vps29"/>
</dbReference>
<gene>
    <name evidence="2" type="ORF">LCGC14_0920650</name>
</gene>
<dbReference type="NCBIfam" id="TIGR00040">
    <property type="entry name" value="yfcE"/>
    <property type="match status" value="1"/>
</dbReference>
<dbReference type="InterPro" id="IPR024654">
    <property type="entry name" value="Calcineurin-like_PHP_lpxH"/>
</dbReference>
<protein>
    <recommendedName>
        <fullName evidence="1">Calcineurin-like phosphoesterase domain-containing protein</fullName>
    </recommendedName>
</protein>
<name>A0A0F9NVQ5_9ZZZZ</name>
<organism evidence="2">
    <name type="scientific">marine sediment metagenome</name>
    <dbReference type="NCBI Taxonomy" id="412755"/>
    <lineage>
        <taxon>unclassified sequences</taxon>
        <taxon>metagenomes</taxon>
        <taxon>ecological metagenomes</taxon>
    </lineage>
</organism>
<reference evidence="2" key="1">
    <citation type="journal article" date="2015" name="Nature">
        <title>Complex archaea that bridge the gap between prokaryotes and eukaryotes.</title>
        <authorList>
            <person name="Spang A."/>
            <person name="Saw J.H."/>
            <person name="Jorgensen S.L."/>
            <person name="Zaremba-Niedzwiedzka K."/>
            <person name="Martijn J."/>
            <person name="Lind A.E."/>
            <person name="van Eijk R."/>
            <person name="Schleper C."/>
            <person name="Guy L."/>
            <person name="Ettema T.J."/>
        </authorList>
    </citation>
    <scope>NUCLEOTIDE SEQUENCE</scope>
</reference>